<keyword evidence="2" id="KW-1185">Reference proteome</keyword>
<evidence type="ECO:0000313" key="1">
    <source>
        <dbReference type="EMBL" id="VDP75914.1"/>
    </source>
</evidence>
<dbReference type="AlphaFoldDB" id="A0A183L2P9"/>
<dbReference type="WBParaSite" id="SCUD_0002160601-mRNA-1">
    <property type="protein sequence ID" value="SCUD_0002160601-mRNA-1"/>
    <property type="gene ID" value="SCUD_0002160601"/>
</dbReference>
<organism evidence="3">
    <name type="scientific">Schistosoma curassoni</name>
    <dbReference type="NCBI Taxonomy" id="6186"/>
    <lineage>
        <taxon>Eukaryota</taxon>
        <taxon>Metazoa</taxon>
        <taxon>Spiralia</taxon>
        <taxon>Lophotrochozoa</taxon>
        <taxon>Platyhelminthes</taxon>
        <taxon>Trematoda</taxon>
        <taxon>Digenea</taxon>
        <taxon>Strigeidida</taxon>
        <taxon>Schistosomatoidea</taxon>
        <taxon>Schistosomatidae</taxon>
        <taxon>Schistosoma</taxon>
    </lineage>
</organism>
<dbReference type="STRING" id="6186.A0A183L2P9"/>
<name>A0A183L2P9_9TREM</name>
<evidence type="ECO:0000313" key="3">
    <source>
        <dbReference type="WBParaSite" id="SCUD_0002160601-mRNA-1"/>
    </source>
</evidence>
<reference evidence="1 2" key="2">
    <citation type="submission" date="2018-11" db="EMBL/GenBank/DDBJ databases">
        <authorList>
            <consortium name="Pathogen Informatics"/>
        </authorList>
    </citation>
    <scope>NUCLEOTIDE SEQUENCE [LARGE SCALE GENOMIC DNA]</scope>
    <source>
        <strain evidence="1">Dakar</strain>
        <strain evidence="2">Dakar, Senegal</strain>
    </source>
</reference>
<gene>
    <name evidence="1" type="ORF">SCUD_LOCUS21601</name>
</gene>
<evidence type="ECO:0000313" key="2">
    <source>
        <dbReference type="Proteomes" id="UP000279833"/>
    </source>
</evidence>
<dbReference type="EMBL" id="UZAK01046894">
    <property type="protein sequence ID" value="VDP75914.1"/>
    <property type="molecule type" value="Genomic_DNA"/>
</dbReference>
<sequence length="172" mass="19424">MNQTVPKSLENFSVMSLSQSENSHPIQSYLDSYKACIQAFCQNGDISNLINYLESFLGPPQTAYADSLDVARSNPGLHLFLLLNTFKRNNSHGVDCPLPLRFHISSYSSVVITDYALVPQWGGLLSIDASDCFPQIKEMYFDRDEDNSHTYHIQSNMDLNGQTTNWEVCVFL</sequence>
<proteinExistence type="predicted"/>
<dbReference type="Proteomes" id="UP000279833">
    <property type="component" value="Unassembled WGS sequence"/>
</dbReference>
<accession>A0A183L2P9</accession>
<reference evidence="3" key="1">
    <citation type="submission" date="2016-06" db="UniProtKB">
        <authorList>
            <consortium name="WormBaseParasite"/>
        </authorList>
    </citation>
    <scope>IDENTIFICATION</scope>
</reference>
<protein>
    <submittedName>
        <fullName evidence="3">TTC27</fullName>
    </submittedName>
</protein>